<feature type="compositionally biased region" description="Basic and acidic residues" evidence="1">
    <location>
        <begin position="94"/>
        <end position="106"/>
    </location>
</feature>
<organism evidence="2 3">
    <name type="scientific">Puccinia graminis f. sp. tritici</name>
    <dbReference type="NCBI Taxonomy" id="56615"/>
    <lineage>
        <taxon>Eukaryota</taxon>
        <taxon>Fungi</taxon>
        <taxon>Dikarya</taxon>
        <taxon>Basidiomycota</taxon>
        <taxon>Pucciniomycotina</taxon>
        <taxon>Pucciniomycetes</taxon>
        <taxon>Pucciniales</taxon>
        <taxon>Pucciniaceae</taxon>
        <taxon>Puccinia</taxon>
    </lineage>
</organism>
<accession>A0A5B0LWP4</accession>
<evidence type="ECO:0000313" key="3">
    <source>
        <dbReference type="Proteomes" id="UP000325313"/>
    </source>
</evidence>
<reference evidence="2 3" key="1">
    <citation type="submission" date="2019-05" db="EMBL/GenBank/DDBJ databases">
        <title>Emergence of the Ug99 lineage of the wheat stem rust pathogen through somatic hybridization.</title>
        <authorList>
            <person name="Li F."/>
            <person name="Upadhyaya N.M."/>
            <person name="Sperschneider J."/>
            <person name="Matny O."/>
            <person name="Nguyen-Phuc H."/>
            <person name="Mago R."/>
            <person name="Raley C."/>
            <person name="Miller M.E."/>
            <person name="Silverstein K.A.T."/>
            <person name="Henningsen E."/>
            <person name="Hirsch C.D."/>
            <person name="Visser B."/>
            <person name="Pretorius Z.A."/>
            <person name="Steffenson B.J."/>
            <person name="Schwessinger B."/>
            <person name="Dodds P.N."/>
            <person name="Figueroa M."/>
        </authorList>
    </citation>
    <scope>NUCLEOTIDE SEQUENCE [LARGE SCALE GENOMIC DNA]</scope>
    <source>
        <strain evidence="2 3">Ug99</strain>
    </source>
</reference>
<dbReference type="AlphaFoldDB" id="A0A5B0LWP4"/>
<gene>
    <name evidence="2" type="ORF">PGTUg99_031350</name>
</gene>
<proteinExistence type="predicted"/>
<dbReference type="Proteomes" id="UP000325313">
    <property type="component" value="Unassembled WGS sequence"/>
</dbReference>
<feature type="region of interest" description="Disordered" evidence="1">
    <location>
        <begin position="174"/>
        <end position="199"/>
    </location>
</feature>
<dbReference type="EMBL" id="VDEP01000506">
    <property type="protein sequence ID" value="KAA1068283.1"/>
    <property type="molecule type" value="Genomic_DNA"/>
</dbReference>
<sequence length="199" mass="22301">MLVNKFVMCTTSTNVIAIPVEIEKPRLTQKYGCIHLAGFQVFSGPSLDRSESLTWRLYSTVKVLFDFASCSQDHDSWLSPTAPRPHASRGPQLRRHEITPARRRTNESGTSAGQCVVRPLPALNGTNVTRTAPRTPTPKHTRVHPGLSRRLGRTPRKQVEDICRTFSRLRLQADSEAECHAPRSRSDVASKPTRKRPPT</sequence>
<comment type="caution">
    <text evidence="2">The sequence shown here is derived from an EMBL/GenBank/DDBJ whole genome shotgun (WGS) entry which is preliminary data.</text>
</comment>
<evidence type="ECO:0000256" key="1">
    <source>
        <dbReference type="SAM" id="MobiDB-lite"/>
    </source>
</evidence>
<evidence type="ECO:0000313" key="2">
    <source>
        <dbReference type="EMBL" id="KAA1068283.1"/>
    </source>
</evidence>
<name>A0A5B0LWP4_PUCGR</name>
<feature type="compositionally biased region" description="Basic and acidic residues" evidence="1">
    <location>
        <begin position="174"/>
        <end position="188"/>
    </location>
</feature>
<feature type="region of interest" description="Disordered" evidence="1">
    <location>
        <begin position="77"/>
        <end position="159"/>
    </location>
</feature>
<protein>
    <submittedName>
        <fullName evidence="2">Uncharacterized protein</fullName>
    </submittedName>
</protein>
<feature type="compositionally biased region" description="Polar residues" evidence="1">
    <location>
        <begin position="124"/>
        <end position="134"/>
    </location>
</feature>